<organism evidence="2 3">
    <name type="scientific">Salegentibacter salinarum</name>
    <dbReference type="NCBI Taxonomy" id="447422"/>
    <lineage>
        <taxon>Bacteria</taxon>
        <taxon>Pseudomonadati</taxon>
        <taxon>Bacteroidota</taxon>
        <taxon>Flavobacteriia</taxon>
        <taxon>Flavobacteriales</taxon>
        <taxon>Flavobacteriaceae</taxon>
        <taxon>Salegentibacter</taxon>
    </lineage>
</organism>
<dbReference type="OrthoDB" id="1004942at2"/>
<sequence>MKKIAEVFFLKKVKASAMYFVILVAIIVGLILSSFLLLTHTFVSYHSKSTEIFEDIDHIENGIDSVLTKTENTPMGANPHFFSTKEYWGSFELLVFNSENEFSKAVLLGGEINDLSSNIYLADNKLPLVVAGNAKLEGIGYFPKNLIKPGSIDGNYFNKGKLFYGESFASKNDLPQVSTSWRNYIENIVRSTPDKLGELMELSNASNSFFHTTGVIYSPDALLISHRLQGNIIVKSEKTIRVSSLSELNQIILIAPEVVIESGFRGNIHIISNEIEIKSNSLLEYPSSVIVTENQSQEFRKPRIQVLKNSTIKGNIIAFERVKKNKLKNDIIIAANVNIEGSIYCEGYLDLRGRVHGNVFSQFFATHQNGSIYINHLYDGEILKHIEDLGGVLLEDNNKIRAKWLY</sequence>
<keyword evidence="1" id="KW-0472">Membrane</keyword>
<protein>
    <submittedName>
        <fullName evidence="2">Uncharacterized protein</fullName>
    </submittedName>
</protein>
<evidence type="ECO:0000313" key="3">
    <source>
        <dbReference type="Proteomes" id="UP000232673"/>
    </source>
</evidence>
<gene>
    <name evidence="2" type="ORF">APR41_18115</name>
</gene>
<dbReference type="AlphaFoldDB" id="A0A2N0TTG4"/>
<keyword evidence="1" id="KW-0812">Transmembrane</keyword>
<proteinExistence type="predicted"/>
<reference evidence="2 3" key="1">
    <citation type="submission" date="2015-10" db="EMBL/GenBank/DDBJ databases">
        <title>Draft genome sequence of Salegentibacter salinarum KCTC 12975.</title>
        <authorList>
            <person name="Lin W."/>
            <person name="Zheng Q."/>
        </authorList>
    </citation>
    <scope>NUCLEOTIDE SEQUENCE [LARGE SCALE GENOMIC DNA]</scope>
    <source>
        <strain evidence="2 3">KCTC 12975</strain>
    </source>
</reference>
<keyword evidence="1" id="KW-1133">Transmembrane helix</keyword>
<name>A0A2N0TTG4_9FLAO</name>
<evidence type="ECO:0000256" key="1">
    <source>
        <dbReference type="SAM" id="Phobius"/>
    </source>
</evidence>
<keyword evidence="3" id="KW-1185">Reference proteome</keyword>
<evidence type="ECO:0000313" key="2">
    <source>
        <dbReference type="EMBL" id="PKD18029.1"/>
    </source>
</evidence>
<feature type="transmembrane region" description="Helical" evidence="1">
    <location>
        <begin position="20"/>
        <end position="43"/>
    </location>
</feature>
<dbReference type="RefSeq" id="WP_079714647.1">
    <property type="nucleotide sequence ID" value="NZ_FUZC01000026.1"/>
</dbReference>
<dbReference type="Proteomes" id="UP000232673">
    <property type="component" value="Unassembled WGS sequence"/>
</dbReference>
<dbReference type="STRING" id="447422.SAMN05660903_03703"/>
<comment type="caution">
    <text evidence="2">The sequence shown here is derived from an EMBL/GenBank/DDBJ whole genome shotgun (WGS) entry which is preliminary data.</text>
</comment>
<accession>A0A2N0TTG4</accession>
<dbReference type="EMBL" id="LKTS01000025">
    <property type="protein sequence ID" value="PKD18029.1"/>
    <property type="molecule type" value="Genomic_DNA"/>
</dbReference>